<keyword evidence="7" id="KW-0808">Transferase</keyword>
<evidence type="ECO:0000313" key="20">
    <source>
        <dbReference type="Proteomes" id="UP001620645"/>
    </source>
</evidence>
<feature type="compositionally biased region" description="Basic and acidic residues" evidence="17">
    <location>
        <begin position="352"/>
        <end position="367"/>
    </location>
</feature>
<feature type="signal peptide" evidence="18">
    <location>
        <begin position="1"/>
        <end position="22"/>
    </location>
</feature>
<evidence type="ECO:0000256" key="10">
    <source>
        <dbReference type="ARBA" id="ARBA00023157"/>
    </source>
</evidence>
<gene>
    <name evidence="19" type="ORF">niasHS_002658</name>
</gene>
<keyword evidence="12" id="KW-0294">Fucose metabolism</keyword>
<keyword evidence="13" id="KW-0119">Carbohydrate metabolism</keyword>
<dbReference type="Pfam" id="PF10250">
    <property type="entry name" value="O-FucT"/>
    <property type="match status" value="1"/>
</dbReference>
<comment type="subcellular location">
    <subcellularLocation>
        <location evidence="1">Endoplasmic reticulum</location>
    </subcellularLocation>
</comment>
<dbReference type="InterPro" id="IPR039922">
    <property type="entry name" value="POFUT1"/>
</dbReference>
<feature type="chain" id="PRO_5044839092" description="GDP-fucose protein O-fucosyltransferase 1" evidence="18">
    <location>
        <begin position="23"/>
        <end position="367"/>
    </location>
</feature>
<dbReference type="EMBL" id="JBICCN010000056">
    <property type="protein sequence ID" value="KAL3096942.1"/>
    <property type="molecule type" value="Genomic_DNA"/>
</dbReference>
<evidence type="ECO:0000256" key="9">
    <source>
        <dbReference type="ARBA" id="ARBA00022976"/>
    </source>
</evidence>
<dbReference type="EC" id="2.4.1.221" evidence="4"/>
<evidence type="ECO:0000256" key="1">
    <source>
        <dbReference type="ARBA" id="ARBA00004240"/>
    </source>
</evidence>
<keyword evidence="20" id="KW-1185">Reference proteome</keyword>
<comment type="caution">
    <text evidence="19">The sequence shown here is derived from an EMBL/GenBank/DDBJ whole genome shotgun (WGS) entry which is preliminary data.</text>
</comment>
<keyword evidence="18" id="KW-0732">Signal</keyword>
<dbReference type="InterPro" id="IPR019378">
    <property type="entry name" value="GDP-Fuc_O-FucTrfase"/>
</dbReference>
<dbReference type="PANTHER" id="PTHR21420">
    <property type="entry name" value="GDP-FUCOSE PROTEIN O-FUCOSYLTRANSFERASE 1"/>
    <property type="match status" value="1"/>
</dbReference>
<evidence type="ECO:0000256" key="11">
    <source>
        <dbReference type="ARBA" id="ARBA00023180"/>
    </source>
</evidence>
<protein>
    <recommendedName>
        <fullName evidence="5">GDP-fucose protein O-fucosyltransferase 1</fullName>
        <ecNumber evidence="4">2.4.1.221</ecNumber>
    </recommendedName>
    <alternativeName>
        <fullName evidence="14">Peptide-O-fucosyltransferase 1</fullName>
    </alternativeName>
</protein>
<evidence type="ECO:0000256" key="7">
    <source>
        <dbReference type="ARBA" id="ARBA00022679"/>
    </source>
</evidence>
<dbReference type="GO" id="GO:0007219">
    <property type="term" value="P:Notch signaling pathway"/>
    <property type="evidence" value="ECO:0007669"/>
    <property type="project" value="UniProtKB-KW"/>
</dbReference>
<dbReference type="GO" id="GO:0046922">
    <property type="term" value="F:peptide-O-fucosyltransferase activity"/>
    <property type="evidence" value="ECO:0007669"/>
    <property type="project" value="UniProtKB-EC"/>
</dbReference>
<evidence type="ECO:0000256" key="2">
    <source>
        <dbReference type="ARBA" id="ARBA00004922"/>
    </source>
</evidence>
<name>A0ABD2K246_HETSC</name>
<evidence type="ECO:0000256" key="16">
    <source>
        <dbReference type="ARBA" id="ARBA00048647"/>
    </source>
</evidence>
<evidence type="ECO:0000256" key="6">
    <source>
        <dbReference type="ARBA" id="ARBA00022676"/>
    </source>
</evidence>
<dbReference type="GO" id="GO:0005783">
    <property type="term" value="C:endoplasmic reticulum"/>
    <property type="evidence" value="ECO:0007669"/>
    <property type="project" value="UniProtKB-SubCell"/>
</dbReference>
<keyword evidence="10" id="KW-1015">Disulfide bond</keyword>
<feature type="region of interest" description="Disordered" evidence="17">
    <location>
        <begin position="345"/>
        <end position="367"/>
    </location>
</feature>
<reference evidence="19 20" key="1">
    <citation type="submission" date="2024-10" db="EMBL/GenBank/DDBJ databases">
        <authorList>
            <person name="Kim D."/>
        </authorList>
    </citation>
    <scope>NUCLEOTIDE SEQUENCE [LARGE SCALE GENOMIC DNA]</scope>
    <source>
        <strain evidence="19">Taebaek</strain>
    </source>
</reference>
<organism evidence="19 20">
    <name type="scientific">Heterodera schachtii</name>
    <name type="common">Sugarbeet cyst nematode worm</name>
    <name type="synonym">Tylenchus schachtii</name>
    <dbReference type="NCBI Taxonomy" id="97005"/>
    <lineage>
        <taxon>Eukaryota</taxon>
        <taxon>Metazoa</taxon>
        <taxon>Ecdysozoa</taxon>
        <taxon>Nematoda</taxon>
        <taxon>Chromadorea</taxon>
        <taxon>Rhabditida</taxon>
        <taxon>Tylenchina</taxon>
        <taxon>Tylenchomorpha</taxon>
        <taxon>Tylenchoidea</taxon>
        <taxon>Heteroderidae</taxon>
        <taxon>Heteroderinae</taxon>
        <taxon>Heterodera</taxon>
    </lineage>
</organism>
<evidence type="ECO:0000256" key="4">
    <source>
        <dbReference type="ARBA" id="ARBA00012196"/>
    </source>
</evidence>
<dbReference type="PANTHER" id="PTHR21420:SF10">
    <property type="entry name" value="GDP-FUCOSE PROTEIN O-FUCOSYLTRANSFERASE 1"/>
    <property type="match status" value="1"/>
</dbReference>
<keyword evidence="6" id="KW-0328">Glycosyltransferase</keyword>
<dbReference type="Proteomes" id="UP001620645">
    <property type="component" value="Unassembled WGS sequence"/>
</dbReference>
<evidence type="ECO:0000256" key="15">
    <source>
        <dbReference type="ARBA" id="ARBA00047273"/>
    </source>
</evidence>
<evidence type="ECO:0000313" key="19">
    <source>
        <dbReference type="EMBL" id="KAL3096942.1"/>
    </source>
</evidence>
<evidence type="ECO:0000256" key="12">
    <source>
        <dbReference type="ARBA" id="ARBA00023253"/>
    </source>
</evidence>
<evidence type="ECO:0000256" key="8">
    <source>
        <dbReference type="ARBA" id="ARBA00022824"/>
    </source>
</evidence>
<proteinExistence type="inferred from homology"/>
<evidence type="ECO:0000256" key="3">
    <source>
        <dbReference type="ARBA" id="ARBA00010626"/>
    </source>
</evidence>
<keyword evidence="8" id="KW-0256">Endoplasmic reticulum</keyword>
<accession>A0ABD2K246</accession>
<evidence type="ECO:0000256" key="18">
    <source>
        <dbReference type="SAM" id="SignalP"/>
    </source>
</evidence>
<evidence type="ECO:0000256" key="5">
    <source>
        <dbReference type="ARBA" id="ARBA00021745"/>
    </source>
</evidence>
<dbReference type="GO" id="GO:0006004">
    <property type="term" value="P:fucose metabolic process"/>
    <property type="evidence" value="ECO:0007669"/>
    <property type="project" value="UniProtKB-KW"/>
</dbReference>
<comment type="catalytic activity">
    <reaction evidence="15">
        <text>L-threonyl-[protein] + GDP-beta-L-fucose = 3-O-(alpha-L-fucosyl)-L-threonyl-[protein] + GDP + H(+)</text>
        <dbReference type="Rhea" id="RHEA:70491"/>
        <dbReference type="Rhea" id="RHEA-COMP:11060"/>
        <dbReference type="Rhea" id="RHEA-COMP:17915"/>
        <dbReference type="ChEBI" id="CHEBI:15378"/>
        <dbReference type="ChEBI" id="CHEBI:30013"/>
        <dbReference type="ChEBI" id="CHEBI:57273"/>
        <dbReference type="ChEBI" id="CHEBI:58189"/>
        <dbReference type="ChEBI" id="CHEBI:189631"/>
        <dbReference type="EC" id="2.4.1.221"/>
    </reaction>
    <physiologicalReaction direction="left-to-right" evidence="15">
        <dbReference type="Rhea" id="RHEA:70492"/>
    </physiologicalReaction>
</comment>
<sequence length="367" mass="41029">MRLFCHLFALSLFSLPFPSSDAFVLFCPCMGRFGNQMEQFLGAFAFAKSLNRTLVLPPIINYPPGAEEAGMIEFDQFFLVPPLAQFHRIVLLRDFSHGIAPKIWPMEKRRVFCWSPRPGLANASLLGCHATEGNPFGPFWRYAGTHFVGEEYFGVKTGGFDMQRETIREKWATDNFGHGKAFVGIHLRNGRDWENVCQFLREENVMGKGQLFASGQCTGPEEENGPLTADACDPSMDIILEEVRFHVVRLSASAVFVASDRDHRLAQIGAHLAKSVRWPVTVRSAGRENVPMDLALLGMADHFIANCVSTFSAFVVRQRHFGDEQIQRHRSVSFLAFPNAAMELLPGGRTNGNEKAETKNAEGNDEL</sequence>
<keyword evidence="11" id="KW-0325">Glycoprotein</keyword>
<evidence type="ECO:0000256" key="13">
    <source>
        <dbReference type="ARBA" id="ARBA00023277"/>
    </source>
</evidence>
<comment type="catalytic activity">
    <reaction evidence="16">
        <text>L-seryl-[protein] + GDP-beta-L-fucose = 3-O-(alpha-L-fucosyl)-L-seryl-[protein] + GDP + H(+)</text>
        <dbReference type="Rhea" id="RHEA:63644"/>
        <dbReference type="Rhea" id="RHEA-COMP:9863"/>
        <dbReference type="Rhea" id="RHEA-COMP:17914"/>
        <dbReference type="ChEBI" id="CHEBI:15378"/>
        <dbReference type="ChEBI" id="CHEBI:29999"/>
        <dbReference type="ChEBI" id="CHEBI:57273"/>
        <dbReference type="ChEBI" id="CHEBI:58189"/>
        <dbReference type="ChEBI" id="CHEBI:189632"/>
        <dbReference type="EC" id="2.4.1.221"/>
    </reaction>
    <physiologicalReaction direction="left-to-right" evidence="16">
        <dbReference type="Rhea" id="RHEA:63645"/>
    </physiologicalReaction>
</comment>
<comment type="similarity">
    <text evidence="3">Belongs to the glycosyltransferase 65 family.</text>
</comment>
<keyword evidence="9" id="KW-0914">Notch signaling pathway</keyword>
<dbReference type="Gene3D" id="3.40.50.11340">
    <property type="match status" value="1"/>
</dbReference>
<evidence type="ECO:0000256" key="17">
    <source>
        <dbReference type="SAM" id="MobiDB-lite"/>
    </source>
</evidence>
<dbReference type="AlphaFoldDB" id="A0ABD2K246"/>
<evidence type="ECO:0000256" key="14">
    <source>
        <dbReference type="ARBA" id="ARBA00033080"/>
    </source>
</evidence>
<comment type="pathway">
    <text evidence="2">Protein modification; protein glycosylation.</text>
</comment>